<dbReference type="GO" id="GO:0016151">
    <property type="term" value="F:nickel cation binding"/>
    <property type="evidence" value="ECO:0007669"/>
    <property type="project" value="UniProtKB-UniRule"/>
</dbReference>
<dbReference type="Gene3D" id="2.60.260.20">
    <property type="entry name" value="Urease metallochaperone UreE, N-terminal domain"/>
    <property type="match status" value="1"/>
</dbReference>
<dbReference type="STRING" id="441209.GCA_001870665_01117"/>
<dbReference type="PIRSF" id="PIRSF036402">
    <property type="entry name" value="Ureas_acces_UreE"/>
    <property type="match status" value="1"/>
</dbReference>
<dbReference type="EMBL" id="CP024899">
    <property type="protein sequence ID" value="ATX65319.1"/>
    <property type="molecule type" value="Genomic_DNA"/>
</dbReference>
<dbReference type="InterPro" id="IPR007864">
    <property type="entry name" value="UreE_C_dom"/>
</dbReference>
<dbReference type="Pfam" id="PF05194">
    <property type="entry name" value="UreE_C"/>
    <property type="match status" value="1"/>
</dbReference>
<organism evidence="7 8">
    <name type="scientific">Roseinatronobacter bogoriensis subsp. barguzinensis</name>
    <dbReference type="NCBI Taxonomy" id="441209"/>
    <lineage>
        <taxon>Bacteria</taxon>
        <taxon>Pseudomonadati</taxon>
        <taxon>Pseudomonadota</taxon>
        <taxon>Alphaproteobacteria</taxon>
        <taxon>Rhodobacterales</taxon>
        <taxon>Paracoccaceae</taxon>
        <taxon>Roseinatronobacter</taxon>
    </lineage>
</organism>
<dbReference type="AlphaFoldDB" id="A0A2K8K7A9"/>
<keyword evidence="1 4" id="KW-0963">Cytoplasm</keyword>
<comment type="subcellular location">
    <subcellularLocation>
        <location evidence="4">Cytoplasm</location>
    </subcellularLocation>
</comment>
<dbReference type="InterPro" id="IPR036118">
    <property type="entry name" value="UreE_N_sf"/>
</dbReference>
<gene>
    <name evidence="4" type="primary">ureE</name>
    <name evidence="7" type="ORF">BG454_05340</name>
</gene>
<feature type="region of interest" description="Disordered" evidence="5">
    <location>
        <begin position="132"/>
        <end position="166"/>
    </location>
</feature>
<dbReference type="Gene3D" id="3.30.70.790">
    <property type="entry name" value="UreE, C-terminal domain"/>
    <property type="match status" value="1"/>
</dbReference>
<comment type="function">
    <text evidence="4">Involved in urease metallocenter assembly. Binds nickel. Probably functions as a nickel donor during metallocenter assembly.</text>
</comment>
<dbReference type="KEGG" id="rbg:BG454_05340"/>
<evidence type="ECO:0000313" key="7">
    <source>
        <dbReference type="EMBL" id="ATX65319.1"/>
    </source>
</evidence>
<evidence type="ECO:0000256" key="3">
    <source>
        <dbReference type="ARBA" id="ARBA00023186"/>
    </source>
</evidence>
<feature type="compositionally biased region" description="Basic and acidic residues" evidence="5">
    <location>
        <begin position="144"/>
        <end position="166"/>
    </location>
</feature>
<dbReference type="Proteomes" id="UP000228948">
    <property type="component" value="Chromosome"/>
</dbReference>
<dbReference type="HAMAP" id="MF_00822">
    <property type="entry name" value="UreE"/>
    <property type="match status" value="1"/>
</dbReference>
<evidence type="ECO:0000313" key="8">
    <source>
        <dbReference type="Proteomes" id="UP000228948"/>
    </source>
</evidence>
<proteinExistence type="inferred from homology"/>
<dbReference type="OrthoDB" id="9802215at2"/>
<protein>
    <recommendedName>
        <fullName evidence="4">Urease accessory protein UreE</fullName>
    </recommendedName>
</protein>
<dbReference type="GO" id="GO:0051082">
    <property type="term" value="F:unfolded protein binding"/>
    <property type="evidence" value="ECO:0007669"/>
    <property type="project" value="UniProtKB-UniRule"/>
</dbReference>
<dbReference type="GO" id="GO:0065003">
    <property type="term" value="P:protein-containing complex assembly"/>
    <property type="evidence" value="ECO:0007669"/>
    <property type="project" value="InterPro"/>
</dbReference>
<comment type="similarity">
    <text evidence="4">Belongs to the UreE family.</text>
</comment>
<keyword evidence="2 4" id="KW-0533">Nickel</keyword>
<dbReference type="InterPro" id="IPR012406">
    <property type="entry name" value="UreE"/>
</dbReference>
<keyword evidence="3 4" id="KW-0143">Chaperone</keyword>
<evidence type="ECO:0000259" key="6">
    <source>
        <dbReference type="Pfam" id="PF05194"/>
    </source>
</evidence>
<dbReference type="GO" id="GO:0019627">
    <property type="term" value="P:urea metabolic process"/>
    <property type="evidence" value="ECO:0007669"/>
    <property type="project" value="InterPro"/>
</dbReference>
<dbReference type="SUPFAM" id="SSF69287">
    <property type="entry name" value="Urease metallochaperone UreE, N-terminal domain"/>
    <property type="match status" value="1"/>
</dbReference>
<accession>A0A2K8K7A9</accession>
<evidence type="ECO:0000256" key="1">
    <source>
        <dbReference type="ARBA" id="ARBA00022490"/>
    </source>
</evidence>
<dbReference type="RefSeq" id="WP_071480119.1">
    <property type="nucleotide sequence ID" value="NZ_CP024899.1"/>
</dbReference>
<reference evidence="7 8" key="1">
    <citation type="submission" date="2017-11" db="EMBL/GenBank/DDBJ databases">
        <title>Revised Sequence and Annotation of the Rhodobaca barguzinensis strain alga05 Genome.</title>
        <authorList>
            <person name="Kopejtka K."/>
            <person name="Tomasch J.M."/>
            <person name="Bunk B."/>
            <person name="Koblizek M."/>
        </authorList>
    </citation>
    <scope>NUCLEOTIDE SEQUENCE [LARGE SCALE GENOMIC DNA]</scope>
    <source>
        <strain evidence="8">alga05</strain>
    </source>
</reference>
<name>A0A2K8K7A9_9RHOB</name>
<dbReference type="GO" id="GO:0006457">
    <property type="term" value="P:protein folding"/>
    <property type="evidence" value="ECO:0007669"/>
    <property type="project" value="InterPro"/>
</dbReference>
<evidence type="ECO:0000256" key="5">
    <source>
        <dbReference type="SAM" id="MobiDB-lite"/>
    </source>
</evidence>
<keyword evidence="8" id="KW-1185">Reference proteome</keyword>
<sequence>MTDLPPLRRLLKSKPEHCDGSVILDYDARLMRRKRLMTAQGRGFLVDLAEVTNLDEWWGFELEDGTTLEIVPADESLVEVTGDLARLAWHIGNRHTPCQIEENRLLIRHDHVIEAMLAQLGARMRHLTGPFTPEGGAYGHGRTMGHDHGSAHGHSHDHDHDHAHAH</sequence>
<evidence type="ECO:0000256" key="2">
    <source>
        <dbReference type="ARBA" id="ARBA00022596"/>
    </source>
</evidence>
<dbReference type="GO" id="GO:0005737">
    <property type="term" value="C:cytoplasm"/>
    <property type="evidence" value="ECO:0007669"/>
    <property type="project" value="UniProtKB-SubCell"/>
</dbReference>
<feature type="domain" description="Urease accessory protein UreE C-terminal" evidence="6">
    <location>
        <begin position="82"/>
        <end position="162"/>
    </location>
</feature>
<evidence type="ECO:0000256" key="4">
    <source>
        <dbReference type="HAMAP-Rule" id="MF_00822"/>
    </source>
</evidence>
<dbReference type="SUPFAM" id="SSF69737">
    <property type="entry name" value="Urease metallochaperone UreE, C-terminal domain"/>
    <property type="match status" value="1"/>
</dbReference>